<keyword evidence="3" id="KW-1185">Reference proteome</keyword>
<evidence type="ECO:0000313" key="3">
    <source>
        <dbReference type="Proteomes" id="UP000719412"/>
    </source>
</evidence>
<reference evidence="2" key="2">
    <citation type="submission" date="2021-08" db="EMBL/GenBank/DDBJ databases">
        <authorList>
            <person name="Eriksson T."/>
        </authorList>
    </citation>
    <scope>NUCLEOTIDE SEQUENCE</scope>
    <source>
        <strain evidence="2">Stoneville</strain>
        <tissue evidence="2">Whole head</tissue>
    </source>
</reference>
<accession>A0A8J6LD97</accession>
<dbReference type="PANTHER" id="PTHR22954">
    <property type="entry name" value="RETROVIRAL PROTEASE-RELATED"/>
    <property type="match status" value="1"/>
</dbReference>
<evidence type="ECO:0000256" key="1">
    <source>
        <dbReference type="SAM" id="MobiDB-lite"/>
    </source>
</evidence>
<reference evidence="2" key="1">
    <citation type="journal article" date="2020" name="J Insects Food Feed">
        <title>The yellow mealworm (Tenebrio molitor) genome: a resource for the emerging insects as food and feed industry.</title>
        <authorList>
            <person name="Eriksson T."/>
            <person name="Andere A."/>
            <person name="Kelstrup H."/>
            <person name="Emery V."/>
            <person name="Picard C."/>
        </authorList>
    </citation>
    <scope>NUCLEOTIDE SEQUENCE</scope>
    <source>
        <strain evidence="2">Stoneville</strain>
        <tissue evidence="2">Whole head</tissue>
    </source>
</reference>
<dbReference type="EMBL" id="JABDTM020022867">
    <property type="protein sequence ID" value="KAH0815618.1"/>
    <property type="molecule type" value="Genomic_DNA"/>
</dbReference>
<dbReference type="AlphaFoldDB" id="A0A8J6LD97"/>
<organism evidence="2 3">
    <name type="scientific">Tenebrio molitor</name>
    <name type="common">Yellow mealworm beetle</name>
    <dbReference type="NCBI Taxonomy" id="7067"/>
    <lineage>
        <taxon>Eukaryota</taxon>
        <taxon>Metazoa</taxon>
        <taxon>Ecdysozoa</taxon>
        <taxon>Arthropoda</taxon>
        <taxon>Hexapoda</taxon>
        <taxon>Insecta</taxon>
        <taxon>Pterygota</taxon>
        <taxon>Neoptera</taxon>
        <taxon>Endopterygota</taxon>
        <taxon>Coleoptera</taxon>
        <taxon>Polyphaga</taxon>
        <taxon>Cucujiformia</taxon>
        <taxon>Tenebrionidae</taxon>
        <taxon>Tenebrio</taxon>
    </lineage>
</organism>
<comment type="caution">
    <text evidence="2">The sequence shown here is derived from an EMBL/GenBank/DDBJ whole genome shotgun (WGS) entry which is preliminary data.</text>
</comment>
<dbReference type="PANTHER" id="PTHR22954:SF3">
    <property type="entry name" value="PROTEIN CBG08539"/>
    <property type="match status" value="1"/>
</dbReference>
<feature type="region of interest" description="Disordered" evidence="1">
    <location>
        <begin position="174"/>
        <end position="213"/>
    </location>
</feature>
<dbReference type="InterPro" id="IPR005312">
    <property type="entry name" value="DUF1759"/>
</dbReference>
<name>A0A8J6LD97_TENMO</name>
<protein>
    <submittedName>
        <fullName evidence="2">Uncharacterized protein</fullName>
    </submittedName>
</protein>
<proteinExistence type="predicted"/>
<dbReference type="Pfam" id="PF03564">
    <property type="entry name" value="DUF1759"/>
    <property type="match status" value="1"/>
</dbReference>
<dbReference type="Proteomes" id="UP000719412">
    <property type="component" value="Unassembled WGS sequence"/>
</dbReference>
<feature type="compositionally biased region" description="Basic and acidic residues" evidence="1">
    <location>
        <begin position="181"/>
        <end position="207"/>
    </location>
</feature>
<evidence type="ECO:0000313" key="2">
    <source>
        <dbReference type="EMBL" id="KAH0815618.1"/>
    </source>
</evidence>
<sequence length="411" mass="46138">MFTEIVRRKIVEFGPDRVSICSLAMGCCKSYFWVGLCLGSLNYIGPGQRARSPDYQKLCARVIRIRDNRRGQPDLGAMEGPHPGGTALLITVTPTPASILILKSRSTLCETPTRKKKTLPDTQLACHRFKLLGAETSVKLPRRQLNRNIFWSFEPDVYQKVVLQCNQSPVQQSSALAANQDRNRDCDESICRPRGSRGSDDTPRGAKESAGALKARPTKFVSMVDELNQENPNFDQLKMKFEKFKSLESEFDSVQKQIESHVEEDAVDEQVDYREEFENNFIAAAVRVNKILDAAKSETPNGNTHHSNISVTNPNFVPVALPTMSLPSFDGSWEQWLSFYQRFDSLIHSNASLSPIQKFQYLNSCVTGEASSVIKSLGITTENYPIAVVCKMLLLGQDIWRLKNQGKILQI</sequence>
<gene>
    <name evidence="2" type="ORF">GEV33_007173</name>
</gene>